<accession>A0A7S2RM09</accession>
<gene>
    <name evidence="4" type="ORF">QSP1433_LOCUS4504</name>
</gene>
<feature type="region of interest" description="Disordered" evidence="2">
    <location>
        <begin position="1"/>
        <end position="37"/>
    </location>
</feature>
<dbReference type="AlphaFoldDB" id="A0A7S2RM09"/>
<reference evidence="4" key="1">
    <citation type="submission" date="2021-01" db="EMBL/GenBank/DDBJ databases">
        <authorList>
            <person name="Corre E."/>
            <person name="Pelletier E."/>
            <person name="Niang G."/>
            <person name="Scheremetjew M."/>
            <person name="Finn R."/>
            <person name="Kale V."/>
            <person name="Holt S."/>
            <person name="Cochrane G."/>
            <person name="Meng A."/>
            <person name="Brown T."/>
            <person name="Cohen L."/>
        </authorList>
    </citation>
    <scope>NUCLEOTIDE SEQUENCE</scope>
    <source>
        <strain evidence="4">NY070348D</strain>
    </source>
</reference>
<dbReference type="EMBL" id="HBHK01007363">
    <property type="protein sequence ID" value="CAD9673918.1"/>
    <property type="molecule type" value="Transcribed_RNA"/>
</dbReference>
<evidence type="ECO:0000256" key="1">
    <source>
        <dbReference type="SAM" id="Coils"/>
    </source>
</evidence>
<protein>
    <recommendedName>
        <fullName evidence="3">WW domain-containing protein</fullName>
    </recommendedName>
</protein>
<evidence type="ECO:0000313" key="4">
    <source>
        <dbReference type="EMBL" id="CAD9673918.1"/>
    </source>
</evidence>
<evidence type="ECO:0000256" key="2">
    <source>
        <dbReference type="SAM" id="MobiDB-lite"/>
    </source>
</evidence>
<dbReference type="InterPro" id="IPR001202">
    <property type="entry name" value="WW_dom"/>
</dbReference>
<dbReference type="PROSITE" id="PS50020">
    <property type="entry name" value="WW_DOMAIN_2"/>
    <property type="match status" value="1"/>
</dbReference>
<feature type="compositionally biased region" description="Acidic residues" evidence="2">
    <location>
        <begin position="1"/>
        <end position="21"/>
    </location>
</feature>
<feature type="coiled-coil region" evidence="1">
    <location>
        <begin position="208"/>
        <end position="252"/>
    </location>
</feature>
<keyword evidence="1" id="KW-0175">Coiled coil</keyword>
<feature type="domain" description="WW" evidence="3">
    <location>
        <begin position="425"/>
        <end position="453"/>
    </location>
</feature>
<organism evidence="4">
    <name type="scientific">Mucochytrium quahogii</name>
    <dbReference type="NCBI Taxonomy" id="96639"/>
    <lineage>
        <taxon>Eukaryota</taxon>
        <taxon>Sar</taxon>
        <taxon>Stramenopiles</taxon>
        <taxon>Bigyra</taxon>
        <taxon>Labyrinthulomycetes</taxon>
        <taxon>Thraustochytrida</taxon>
        <taxon>Thraustochytriidae</taxon>
        <taxon>Mucochytrium</taxon>
    </lineage>
</organism>
<proteinExistence type="predicted"/>
<feature type="compositionally biased region" description="Basic residues" evidence="2">
    <location>
        <begin position="25"/>
        <end position="37"/>
    </location>
</feature>
<sequence length="468" mass="56544">MEEDEEEEEEESESEDEDDDDATRAARKLKKLEKKKKQQILSELNKELDSIGSKHKKGDLQAEAMHLIEKVQKVLAPFEYTEEETKDALENFEDAYGKVAIDDQPANFRRCRCMENGHRRVCVPPDPEFRCERKALFIKIRLTTHMEKIKRDSLNREQEALEERLAVVEAQTREFCGTREGVIFFKNLAHDQAHILLEFERKEKYVLKKQLKLKRQKAYEERSRYKRREKLIQSRQLRIKRLEKQKRKLLAKLDRCQGWEAKECKDQILDIDDELENHPQDIELEIIETDQEIADAKFRKKAKPKQILSRYTPLGTIEESLLELTTKRVKKRSAIVFYKLIEAYVEAERRRVGLEIRDEFRITRKIMYNWMNLNVKMTFFAWRVMARRQIYWRRHFEIEEESQRMLDDQAAEVDAFYKQLERDKWEEFVDPFSDKTFWKHNETQEVVWVEPQLQDMIFVPRFRLLKTN</sequence>
<name>A0A7S2RM09_9STRA</name>
<evidence type="ECO:0000259" key="3">
    <source>
        <dbReference type="PROSITE" id="PS50020"/>
    </source>
</evidence>